<gene>
    <name evidence="1" type="ORF">H5410_023588</name>
</gene>
<dbReference type="Proteomes" id="UP000824120">
    <property type="component" value="Chromosome 4"/>
</dbReference>
<protein>
    <submittedName>
        <fullName evidence="1">Uncharacterized protein</fullName>
    </submittedName>
</protein>
<organism evidence="1 2">
    <name type="scientific">Solanum commersonii</name>
    <name type="common">Commerson's wild potato</name>
    <name type="synonym">Commerson's nightshade</name>
    <dbReference type="NCBI Taxonomy" id="4109"/>
    <lineage>
        <taxon>Eukaryota</taxon>
        <taxon>Viridiplantae</taxon>
        <taxon>Streptophyta</taxon>
        <taxon>Embryophyta</taxon>
        <taxon>Tracheophyta</taxon>
        <taxon>Spermatophyta</taxon>
        <taxon>Magnoliopsida</taxon>
        <taxon>eudicotyledons</taxon>
        <taxon>Gunneridae</taxon>
        <taxon>Pentapetalae</taxon>
        <taxon>asterids</taxon>
        <taxon>lamiids</taxon>
        <taxon>Solanales</taxon>
        <taxon>Solanaceae</taxon>
        <taxon>Solanoideae</taxon>
        <taxon>Solaneae</taxon>
        <taxon>Solanum</taxon>
    </lineage>
</organism>
<name>A0A9J5ZHA1_SOLCO</name>
<keyword evidence="2" id="KW-1185">Reference proteome</keyword>
<dbReference type="EMBL" id="JACXVP010000004">
    <property type="protein sequence ID" value="KAG5612307.1"/>
    <property type="molecule type" value="Genomic_DNA"/>
</dbReference>
<accession>A0A9J5ZHA1</accession>
<evidence type="ECO:0000313" key="1">
    <source>
        <dbReference type="EMBL" id="KAG5612307.1"/>
    </source>
</evidence>
<dbReference type="AlphaFoldDB" id="A0A9J5ZHA1"/>
<proteinExistence type="predicted"/>
<evidence type="ECO:0000313" key="2">
    <source>
        <dbReference type="Proteomes" id="UP000824120"/>
    </source>
</evidence>
<sequence length="85" mass="9457">MTPAQLLLLLRESANPASKSRCRPENLVQTHTLASPSLTHLKISYLTSSLFEVRGKGIVALKLVVVQSLLRESLSKFPYECYLPC</sequence>
<reference evidence="1 2" key="1">
    <citation type="submission" date="2020-09" db="EMBL/GenBank/DDBJ databases">
        <title>De no assembly of potato wild relative species, Solanum commersonii.</title>
        <authorList>
            <person name="Cho K."/>
        </authorList>
    </citation>
    <scope>NUCLEOTIDE SEQUENCE [LARGE SCALE GENOMIC DNA]</scope>
    <source>
        <strain evidence="1">LZ3.2</strain>
        <tissue evidence="1">Leaf</tissue>
    </source>
</reference>
<comment type="caution">
    <text evidence="1">The sequence shown here is derived from an EMBL/GenBank/DDBJ whole genome shotgun (WGS) entry which is preliminary data.</text>
</comment>